<dbReference type="GO" id="GO:0022857">
    <property type="term" value="F:transmembrane transporter activity"/>
    <property type="evidence" value="ECO:0007669"/>
    <property type="project" value="InterPro"/>
</dbReference>
<feature type="transmembrane region" description="Helical" evidence="6">
    <location>
        <begin position="487"/>
        <end position="511"/>
    </location>
</feature>
<feature type="transmembrane region" description="Helical" evidence="6">
    <location>
        <begin position="290"/>
        <end position="310"/>
    </location>
</feature>
<dbReference type="InterPro" id="IPR020846">
    <property type="entry name" value="MFS_dom"/>
</dbReference>
<evidence type="ECO:0000256" key="2">
    <source>
        <dbReference type="ARBA" id="ARBA00022692"/>
    </source>
</evidence>
<dbReference type="EMBL" id="KZ819602">
    <property type="protein sequence ID" value="PWN36428.1"/>
    <property type="molecule type" value="Genomic_DNA"/>
</dbReference>
<comment type="subcellular location">
    <subcellularLocation>
        <location evidence="1">Membrane</location>
        <topology evidence="1">Multi-pass membrane protein</topology>
    </subcellularLocation>
</comment>
<dbReference type="InParanoid" id="A0A316VHB7"/>
<organism evidence="8 9">
    <name type="scientific">Meira miltonrushii</name>
    <dbReference type="NCBI Taxonomy" id="1280837"/>
    <lineage>
        <taxon>Eukaryota</taxon>
        <taxon>Fungi</taxon>
        <taxon>Dikarya</taxon>
        <taxon>Basidiomycota</taxon>
        <taxon>Ustilaginomycotina</taxon>
        <taxon>Exobasidiomycetes</taxon>
        <taxon>Exobasidiales</taxon>
        <taxon>Brachybasidiaceae</taxon>
        <taxon>Meira</taxon>
    </lineage>
</organism>
<proteinExistence type="predicted"/>
<dbReference type="Proteomes" id="UP000245771">
    <property type="component" value="Unassembled WGS sequence"/>
</dbReference>
<reference evidence="8 9" key="1">
    <citation type="journal article" date="2018" name="Mol. Biol. Evol.">
        <title>Broad Genomic Sampling Reveals a Smut Pathogenic Ancestry of the Fungal Clade Ustilaginomycotina.</title>
        <authorList>
            <person name="Kijpornyongpan T."/>
            <person name="Mondo S.J."/>
            <person name="Barry K."/>
            <person name="Sandor L."/>
            <person name="Lee J."/>
            <person name="Lipzen A."/>
            <person name="Pangilinan J."/>
            <person name="LaButti K."/>
            <person name="Hainaut M."/>
            <person name="Henrissat B."/>
            <person name="Grigoriev I.V."/>
            <person name="Spatafora J.W."/>
            <person name="Aime M.C."/>
        </authorList>
    </citation>
    <scope>NUCLEOTIDE SEQUENCE [LARGE SCALE GENOMIC DNA]</scope>
    <source>
        <strain evidence="8 9">MCA 3882</strain>
    </source>
</reference>
<feature type="transmembrane region" description="Helical" evidence="6">
    <location>
        <begin position="428"/>
        <end position="449"/>
    </location>
</feature>
<feature type="transmembrane region" description="Helical" evidence="6">
    <location>
        <begin position="136"/>
        <end position="169"/>
    </location>
</feature>
<dbReference type="GeneID" id="37018109"/>
<feature type="domain" description="Major facilitator superfamily (MFS) profile" evidence="7">
    <location>
        <begin position="70"/>
        <end position="587"/>
    </location>
</feature>
<feature type="transmembrane region" description="Helical" evidence="6">
    <location>
        <begin position="190"/>
        <end position="209"/>
    </location>
</feature>
<evidence type="ECO:0000259" key="7">
    <source>
        <dbReference type="PROSITE" id="PS50850"/>
    </source>
</evidence>
<evidence type="ECO:0000256" key="6">
    <source>
        <dbReference type="SAM" id="Phobius"/>
    </source>
</evidence>
<feature type="transmembrane region" description="Helical" evidence="6">
    <location>
        <begin position="65"/>
        <end position="83"/>
    </location>
</feature>
<dbReference type="InterPro" id="IPR011701">
    <property type="entry name" value="MFS"/>
</dbReference>
<protein>
    <submittedName>
        <fullName evidence="8">Putative siderophore-dependent iron transporter</fullName>
    </submittedName>
</protein>
<keyword evidence="4 6" id="KW-0472">Membrane</keyword>
<keyword evidence="9" id="KW-1185">Reference proteome</keyword>
<dbReference type="OrthoDB" id="2241241at2759"/>
<feature type="transmembrane region" description="Helical" evidence="6">
    <location>
        <begin position="354"/>
        <end position="375"/>
    </location>
</feature>
<feature type="transmembrane region" description="Helical" evidence="6">
    <location>
        <begin position="455"/>
        <end position="475"/>
    </location>
</feature>
<evidence type="ECO:0000313" key="8">
    <source>
        <dbReference type="EMBL" id="PWN36428.1"/>
    </source>
</evidence>
<evidence type="ECO:0000256" key="1">
    <source>
        <dbReference type="ARBA" id="ARBA00004141"/>
    </source>
</evidence>
<dbReference type="Pfam" id="PF07690">
    <property type="entry name" value="MFS_1"/>
    <property type="match status" value="1"/>
</dbReference>
<evidence type="ECO:0000256" key="4">
    <source>
        <dbReference type="ARBA" id="ARBA00023136"/>
    </source>
</evidence>
<dbReference type="RefSeq" id="XP_025356730.1">
    <property type="nucleotide sequence ID" value="XM_025496328.1"/>
</dbReference>
<feature type="region of interest" description="Disordered" evidence="5">
    <location>
        <begin position="1"/>
        <end position="34"/>
    </location>
</feature>
<evidence type="ECO:0000256" key="3">
    <source>
        <dbReference type="ARBA" id="ARBA00022989"/>
    </source>
</evidence>
<accession>A0A316VHB7</accession>
<feature type="transmembrane region" description="Helical" evidence="6">
    <location>
        <begin position="322"/>
        <end position="342"/>
    </location>
</feature>
<feature type="transmembrane region" description="Helical" evidence="6">
    <location>
        <begin position="221"/>
        <end position="244"/>
    </location>
</feature>
<keyword evidence="3 6" id="KW-1133">Transmembrane helix</keyword>
<dbReference type="AlphaFoldDB" id="A0A316VHB7"/>
<dbReference type="InterPro" id="IPR036259">
    <property type="entry name" value="MFS_trans_sf"/>
</dbReference>
<name>A0A316VHB7_9BASI</name>
<dbReference type="PANTHER" id="PTHR23501:SF58">
    <property type="entry name" value="LOW AFFINITY HEME TRANSPORTER STR3"/>
    <property type="match status" value="1"/>
</dbReference>
<feature type="transmembrane region" description="Helical" evidence="6">
    <location>
        <begin position="564"/>
        <end position="588"/>
    </location>
</feature>
<gene>
    <name evidence="8" type="ORF">FA14DRAFT_119029</name>
</gene>
<dbReference type="PANTHER" id="PTHR23501">
    <property type="entry name" value="MAJOR FACILITATOR SUPERFAMILY"/>
    <property type="match status" value="1"/>
</dbReference>
<sequence length="643" mass="70211">MPSVANDEEKHVGSGSESSYSNDDKPNHHQSNPSIEPIEVERGAKGVAQAEAFTRLLRKDSSGRVLLVLLAISIFLTMFAYALDQGLTSDVFSVIAASAFSKHSEVASISVASKIITAVSKPFVGKLSDLTSRPTMYSVALVIYVIGFAVAASSQTFAAYVVGICFTAFSKSALDLLADLLVADLTPLQWRQFFTSMLASPFIVTTYISGPIVDSLVPLKWRWGAGMFCILMPVCLTPAIVLLFHMQHKAKKLGMVSMAGSGLERKGKTDVIKGKSLNEVLKNAAVEIDAIGLLLVGFGFALLLLPFSLANNSKGGWSNPSMIAMIVIGFVLLIAFVFWEIYGAPIPLSPRRILLNRAFQIAILVDILTMFASFIEALYFSSYVYVIKDWTNLQWVYFTGTVTVGLCVWGLINGLLQRYTHRFKAQMVFGGVAKVIGYAVLLDAGPLGTTQDSKLIASVILLGFGGLTVGGARIASQAAVAHRDLTTAIFTVSFWSSFGSSCGAAVAATVWQQKMPVYLAEELPNQTAARRKELFGSIKKAHALAFDSEVRQGVIRAFQRTNGILFTMAACLAVVPLIITFFIPNYWLGTQRNLVDNKDLDGKPVRVIRRRANEEEEEEEEFDGTNATMWENFKYWGKKAWDA</sequence>
<dbReference type="SUPFAM" id="SSF103473">
    <property type="entry name" value="MFS general substrate transporter"/>
    <property type="match status" value="1"/>
</dbReference>
<dbReference type="Gene3D" id="1.20.1250.20">
    <property type="entry name" value="MFS general substrate transporter like domains"/>
    <property type="match status" value="1"/>
</dbReference>
<dbReference type="GO" id="GO:0005886">
    <property type="term" value="C:plasma membrane"/>
    <property type="evidence" value="ECO:0007669"/>
    <property type="project" value="TreeGrafter"/>
</dbReference>
<dbReference type="STRING" id="1280837.A0A316VHB7"/>
<keyword evidence="2 6" id="KW-0812">Transmembrane</keyword>
<feature type="transmembrane region" description="Helical" evidence="6">
    <location>
        <begin position="395"/>
        <end position="416"/>
    </location>
</feature>
<dbReference type="PROSITE" id="PS50850">
    <property type="entry name" value="MFS"/>
    <property type="match status" value="1"/>
</dbReference>
<evidence type="ECO:0000313" key="9">
    <source>
        <dbReference type="Proteomes" id="UP000245771"/>
    </source>
</evidence>
<evidence type="ECO:0000256" key="5">
    <source>
        <dbReference type="SAM" id="MobiDB-lite"/>
    </source>
</evidence>